<keyword evidence="1" id="KW-0732">Signal</keyword>
<proteinExistence type="predicted"/>
<feature type="chain" id="PRO_5003578077" evidence="1">
    <location>
        <begin position="28"/>
        <end position="298"/>
    </location>
</feature>
<evidence type="ECO:0000256" key="1">
    <source>
        <dbReference type="SAM" id="SignalP"/>
    </source>
</evidence>
<feature type="signal peptide" evidence="1">
    <location>
        <begin position="1"/>
        <end position="27"/>
    </location>
</feature>
<protein>
    <submittedName>
        <fullName evidence="2">Uncharacterized protein</fullName>
    </submittedName>
</protein>
<dbReference type="Proteomes" id="UP000007875">
    <property type="component" value="Unassembled WGS sequence"/>
</dbReference>
<evidence type="ECO:0000313" key="2">
    <source>
        <dbReference type="Ensembl" id="ENSCSAVP00000009651.1"/>
    </source>
</evidence>
<dbReference type="Ensembl" id="ENSCSAVT00000009769.1">
    <property type="protein sequence ID" value="ENSCSAVP00000009651.1"/>
    <property type="gene ID" value="ENSCSAVG00000005663.1"/>
</dbReference>
<dbReference type="AlphaFoldDB" id="H2YWE0"/>
<dbReference type="GeneTree" id="ENSGT00730000113958"/>
<accession>H2YWE0</accession>
<organism evidence="2 3">
    <name type="scientific">Ciona savignyi</name>
    <name type="common">Pacific transparent sea squirt</name>
    <dbReference type="NCBI Taxonomy" id="51511"/>
    <lineage>
        <taxon>Eukaryota</taxon>
        <taxon>Metazoa</taxon>
        <taxon>Chordata</taxon>
        <taxon>Tunicata</taxon>
        <taxon>Ascidiacea</taxon>
        <taxon>Phlebobranchia</taxon>
        <taxon>Cionidae</taxon>
        <taxon>Ciona</taxon>
    </lineage>
</organism>
<reference evidence="2" key="3">
    <citation type="submission" date="2025-09" db="UniProtKB">
        <authorList>
            <consortium name="Ensembl"/>
        </authorList>
    </citation>
    <scope>IDENTIFICATION</scope>
</reference>
<keyword evidence="3" id="KW-1185">Reference proteome</keyword>
<dbReference type="InParanoid" id="H2YWE0"/>
<reference evidence="3" key="1">
    <citation type="submission" date="2003-08" db="EMBL/GenBank/DDBJ databases">
        <authorList>
            <person name="Birren B."/>
            <person name="Nusbaum C."/>
            <person name="Abebe A."/>
            <person name="Abouelleil A."/>
            <person name="Adekoya E."/>
            <person name="Ait-zahra M."/>
            <person name="Allen N."/>
            <person name="Allen T."/>
            <person name="An P."/>
            <person name="Anderson M."/>
            <person name="Anderson S."/>
            <person name="Arachchi H."/>
            <person name="Armbruster J."/>
            <person name="Bachantsang P."/>
            <person name="Baldwin J."/>
            <person name="Barry A."/>
            <person name="Bayul T."/>
            <person name="Blitshsteyn B."/>
            <person name="Bloom T."/>
            <person name="Blye J."/>
            <person name="Boguslavskiy L."/>
            <person name="Borowsky M."/>
            <person name="Boukhgalter B."/>
            <person name="Brunache A."/>
            <person name="Butler J."/>
            <person name="Calixte N."/>
            <person name="Calvo S."/>
            <person name="Camarata J."/>
            <person name="Campo K."/>
            <person name="Chang J."/>
            <person name="Cheshatsang Y."/>
            <person name="Citroen M."/>
            <person name="Collymore A."/>
            <person name="Considine T."/>
            <person name="Cook A."/>
            <person name="Cooke P."/>
            <person name="Corum B."/>
            <person name="Cuomo C."/>
            <person name="David R."/>
            <person name="Dawoe T."/>
            <person name="Degray S."/>
            <person name="Dodge S."/>
            <person name="Dooley K."/>
            <person name="Dorje P."/>
            <person name="Dorjee K."/>
            <person name="Dorris L."/>
            <person name="Duffey N."/>
            <person name="Dupes A."/>
            <person name="Elkins T."/>
            <person name="Engels R."/>
            <person name="Erickson J."/>
            <person name="Farina A."/>
            <person name="Faro S."/>
            <person name="Ferreira P."/>
            <person name="Fischer H."/>
            <person name="Fitzgerald M."/>
            <person name="Foley K."/>
            <person name="Gage D."/>
            <person name="Galagan J."/>
            <person name="Gearin G."/>
            <person name="Gnerre S."/>
            <person name="Gnirke A."/>
            <person name="Goyette A."/>
            <person name="Graham J."/>
            <person name="Grandbois E."/>
            <person name="Gyaltsen K."/>
            <person name="Hafez N."/>
            <person name="Hagopian D."/>
            <person name="Hagos B."/>
            <person name="Hall J."/>
            <person name="Hatcher B."/>
            <person name="Heller A."/>
            <person name="Higgins H."/>
            <person name="Honan T."/>
            <person name="Horn A."/>
            <person name="Houde N."/>
            <person name="Hughes L."/>
            <person name="Hulme W."/>
            <person name="Husby E."/>
            <person name="Iliev I."/>
            <person name="Jaffe D."/>
            <person name="Jones C."/>
            <person name="Kamal M."/>
            <person name="Kamat A."/>
            <person name="Kamvysselis M."/>
            <person name="Karlsson E."/>
            <person name="Kells C."/>
            <person name="Kieu A."/>
            <person name="Kisner P."/>
            <person name="Kodira C."/>
            <person name="Kulbokas E."/>
            <person name="Labutti K."/>
            <person name="Lama D."/>
            <person name="Landers T."/>
            <person name="Leger J."/>
            <person name="Levine S."/>
            <person name="Lewis D."/>
            <person name="Lewis T."/>
            <person name="Lindblad-toh K."/>
            <person name="Liu X."/>
            <person name="Lokyitsang T."/>
            <person name="Lokyitsang Y."/>
            <person name="Lucien O."/>
            <person name="Lui A."/>
            <person name="Ma L.J."/>
            <person name="Mabbitt R."/>
            <person name="Macdonald J."/>
            <person name="Maclean C."/>
            <person name="Major J."/>
            <person name="Manning J."/>
            <person name="Marabella R."/>
            <person name="Maru K."/>
            <person name="Matthews C."/>
            <person name="Mauceli E."/>
            <person name="Mccarthy M."/>
            <person name="Mcdonough S."/>
            <person name="Mcghee T."/>
            <person name="Meldrim J."/>
            <person name="Meneus L."/>
            <person name="Mesirov J."/>
            <person name="Mihalev A."/>
            <person name="Mihova T."/>
            <person name="Mikkelsen T."/>
            <person name="Mlenga V."/>
            <person name="Moru K."/>
            <person name="Mozes J."/>
            <person name="Mulrain L."/>
            <person name="Munson G."/>
            <person name="Naylor J."/>
            <person name="Newes C."/>
            <person name="Nguyen C."/>
            <person name="Nguyen N."/>
            <person name="Nguyen T."/>
            <person name="Nicol R."/>
            <person name="Nielsen C."/>
            <person name="Nizzari M."/>
            <person name="Norbu C."/>
            <person name="Norbu N."/>
            <person name="O'donnell P."/>
            <person name="Okoawo O."/>
            <person name="O'leary S."/>
            <person name="Omotosho B."/>
            <person name="O'neill K."/>
            <person name="Osman S."/>
            <person name="Parker S."/>
            <person name="Perrin D."/>
            <person name="Phunkhang P."/>
            <person name="Piqani B."/>
            <person name="Purcell S."/>
            <person name="Rachupka T."/>
            <person name="Ramasamy U."/>
            <person name="Rameau R."/>
            <person name="Ray V."/>
            <person name="Raymond C."/>
            <person name="Retta R."/>
            <person name="Richardson S."/>
            <person name="Rise C."/>
            <person name="Rodriguez J."/>
            <person name="Rogers J."/>
            <person name="Rogov P."/>
            <person name="Rutman M."/>
            <person name="Schupbach R."/>
            <person name="Seaman C."/>
            <person name="Settipalli S."/>
            <person name="Sharpe T."/>
            <person name="Sheridan J."/>
            <person name="Sherpa N."/>
            <person name="Shi J."/>
            <person name="Smirnov S."/>
            <person name="Smith C."/>
            <person name="Sougnez C."/>
            <person name="Spencer B."/>
            <person name="Stalker J."/>
            <person name="Stange-thomann N."/>
            <person name="Stavropoulos S."/>
            <person name="Stetson K."/>
            <person name="Stone C."/>
            <person name="Stone S."/>
            <person name="Stubbs M."/>
            <person name="Talamas J."/>
            <person name="Tchuinga P."/>
            <person name="Tenzing P."/>
            <person name="Tesfaye S."/>
            <person name="Theodore J."/>
            <person name="Thoulutsang Y."/>
            <person name="Topham K."/>
            <person name="Towey S."/>
            <person name="Tsamla T."/>
            <person name="Tsomo N."/>
            <person name="Vallee D."/>
            <person name="Vassiliev H."/>
            <person name="Venkataraman V."/>
            <person name="Vinson J."/>
            <person name="Vo A."/>
            <person name="Wade C."/>
            <person name="Wang S."/>
            <person name="Wangchuk T."/>
            <person name="Wangdi T."/>
            <person name="Whittaker C."/>
            <person name="Wilkinson J."/>
            <person name="Wu Y."/>
            <person name="Wyman D."/>
            <person name="Yadav S."/>
            <person name="Yang S."/>
            <person name="Yang X."/>
            <person name="Yeager S."/>
            <person name="Yee E."/>
            <person name="Young G."/>
            <person name="Zainoun J."/>
            <person name="Zembeck L."/>
            <person name="Zimmer A."/>
            <person name="Zody M."/>
            <person name="Lander E."/>
        </authorList>
    </citation>
    <scope>NUCLEOTIDE SEQUENCE [LARGE SCALE GENOMIC DNA]</scope>
</reference>
<evidence type="ECO:0000313" key="3">
    <source>
        <dbReference type="Proteomes" id="UP000007875"/>
    </source>
</evidence>
<dbReference type="HOGENOM" id="CLU_933699_0_0_1"/>
<name>H2YWE0_CIOSA</name>
<sequence>MMSQFKIFATSLCLLALLLEPATSCRAEVCRRKRATVTETQVTLALEGCTGRTKPWLRQVAYCLNKSSAEVALKIKSWYAATYTLCSSSCTHVRAGTKDRSTINQCVECFKAHLLTADFMQWENLTFNQIYDCLDRYIYASLSNEMPRFVARSRSQGRVILPNLIPANNWWSVTVKLPCKPPLFQFWNAYCINSFAEEARARDYVLAQNKLVKSNEIVFLATFSDSCRFDVNDVQIVWSESVPSFAAPQISSFPRTYPPAVLEFGNIFFNHLARQRLQRDGLCRLWASFWRSRTQEET</sequence>
<reference evidence="2" key="2">
    <citation type="submission" date="2025-08" db="UniProtKB">
        <authorList>
            <consortium name="Ensembl"/>
        </authorList>
    </citation>
    <scope>IDENTIFICATION</scope>
</reference>